<evidence type="ECO:0000313" key="1">
    <source>
        <dbReference type="EMBL" id="NRD21966.1"/>
    </source>
</evidence>
<name>A0ABX2E1W5_9FLAO</name>
<dbReference type="Proteomes" id="UP000805085">
    <property type="component" value="Unassembled WGS sequence"/>
</dbReference>
<keyword evidence="2" id="KW-1185">Reference proteome</keyword>
<proteinExistence type="predicted"/>
<evidence type="ECO:0000313" key="2">
    <source>
        <dbReference type="Proteomes" id="UP000805085"/>
    </source>
</evidence>
<reference evidence="1 2" key="1">
    <citation type="journal article" date="2015" name="Int. J. Syst. Evol. Microbiol.">
        <title>Winogradskyella litoriviva sp. nov., isolated from coastal seawater.</title>
        <authorList>
            <person name="Nedashkovskaya O.I."/>
            <person name="Kukhlevskiy A.D."/>
            <person name="Zhukova N.V."/>
            <person name="Kim S.J."/>
            <person name="Rhee S.K."/>
            <person name="Mikhailov V.V."/>
        </authorList>
    </citation>
    <scope>NUCLEOTIDE SEQUENCE [LARGE SCALE GENOMIC DNA]</scope>
    <source>
        <strain evidence="1 2">KMM6491</strain>
    </source>
</reference>
<dbReference type="RefSeq" id="WP_173299627.1">
    <property type="nucleotide sequence ID" value="NZ_JABRWQ010000001.1"/>
</dbReference>
<sequence length="323" mass="37530">MDKLLKHIIITLLPIIGWSQSYVGTVGNYPIHLEVTVYPNANDTTSGELEGFYFYDSKLISIPISGSYNNESVTLIDDYYFTPEKVFDADEVFELKKKKNQLIGTLQLKDKTFKVALTETSQESLEDFRNPKLTFVKDSVVNYNDKQLVWFTEYYSKLPLFRLGNGFTKAQRDTFNPILDAIHLSDAKDKLDCNSWFEISYDVNLVNNNFISYLKHYSVYCGGAHPSHGNVGYTFNLETLEVVEDIELIYPKVDFFQKLKDKYQHSENDVQDEECETFVDNSYWQYKTWNLTSEGVILIPNYPHAMTPCVEEYFLSYSELLKE</sequence>
<evidence type="ECO:0008006" key="3">
    <source>
        <dbReference type="Google" id="ProtNLM"/>
    </source>
</evidence>
<accession>A0ABX2E1W5</accession>
<dbReference type="EMBL" id="JABRWQ010000001">
    <property type="protein sequence ID" value="NRD21966.1"/>
    <property type="molecule type" value="Genomic_DNA"/>
</dbReference>
<gene>
    <name evidence="1" type="ORF">HNV10_01850</name>
</gene>
<dbReference type="Gene3D" id="3.30.565.40">
    <property type="entry name" value="Fervidobacterium nodosum Rt17-B1 like"/>
    <property type="match status" value="1"/>
</dbReference>
<comment type="caution">
    <text evidence="1">The sequence shown here is derived from an EMBL/GenBank/DDBJ whole genome shotgun (WGS) entry which is preliminary data.</text>
</comment>
<protein>
    <recommendedName>
        <fullName evidence="3">DUF3298 domain-containing protein</fullName>
    </recommendedName>
</protein>
<organism evidence="1 2">
    <name type="scientific">Winogradskyella litoriviva</name>
    <dbReference type="NCBI Taxonomy" id="1220182"/>
    <lineage>
        <taxon>Bacteria</taxon>
        <taxon>Pseudomonadati</taxon>
        <taxon>Bacteroidota</taxon>
        <taxon>Flavobacteriia</taxon>
        <taxon>Flavobacteriales</taxon>
        <taxon>Flavobacteriaceae</taxon>
        <taxon>Winogradskyella</taxon>
    </lineage>
</organism>